<organism evidence="1 2">
    <name type="scientific">Ambrosiozyma monospora</name>
    <name type="common">Yeast</name>
    <name type="synonym">Endomycopsis monosporus</name>
    <dbReference type="NCBI Taxonomy" id="43982"/>
    <lineage>
        <taxon>Eukaryota</taxon>
        <taxon>Fungi</taxon>
        <taxon>Dikarya</taxon>
        <taxon>Ascomycota</taxon>
        <taxon>Saccharomycotina</taxon>
        <taxon>Pichiomycetes</taxon>
        <taxon>Pichiales</taxon>
        <taxon>Pichiaceae</taxon>
        <taxon>Ambrosiozyma</taxon>
    </lineage>
</organism>
<keyword evidence="2" id="KW-1185">Reference proteome</keyword>
<proteinExistence type="predicted"/>
<reference evidence="1" key="1">
    <citation type="submission" date="2023-04" db="EMBL/GenBank/DDBJ databases">
        <title>Ambrosiozyma monospora NBRC 10751.</title>
        <authorList>
            <person name="Ichikawa N."/>
            <person name="Sato H."/>
            <person name="Tonouchi N."/>
        </authorList>
    </citation>
    <scope>NUCLEOTIDE SEQUENCE</scope>
    <source>
        <strain evidence="1">NBRC 10751</strain>
    </source>
</reference>
<protein>
    <submittedName>
        <fullName evidence="1">Unnamed protein product</fullName>
    </submittedName>
</protein>
<dbReference type="EMBL" id="BSXS01008097">
    <property type="protein sequence ID" value="GME91437.1"/>
    <property type="molecule type" value="Genomic_DNA"/>
</dbReference>
<sequence length="147" mass="16938">MVLKRVKSFCWILVNPFEHDVPIECFKTKPVATKDALIHLIYNETFTDESYINNSILCPTNEEVDSINTQLLNQLDGPVQYSQNEDIINEFQRYKEKATLFEVKNTAERYHGSTFPPNKLALKIGMSLMLIRNMMPKLGLVNGTRLV</sequence>
<name>A0ACB5TMZ2_AMBMO</name>
<evidence type="ECO:0000313" key="1">
    <source>
        <dbReference type="EMBL" id="GME91437.1"/>
    </source>
</evidence>
<comment type="caution">
    <text evidence="1">The sequence shown here is derived from an EMBL/GenBank/DDBJ whole genome shotgun (WGS) entry which is preliminary data.</text>
</comment>
<accession>A0ACB5TMZ2</accession>
<gene>
    <name evidence="1" type="ORF">Amon02_000890500</name>
</gene>
<evidence type="ECO:0000313" key="2">
    <source>
        <dbReference type="Proteomes" id="UP001165064"/>
    </source>
</evidence>
<dbReference type="Proteomes" id="UP001165064">
    <property type="component" value="Unassembled WGS sequence"/>
</dbReference>